<dbReference type="GO" id="GO:0005737">
    <property type="term" value="C:cytoplasm"/>
    <property type="evidence" value="ECO:0007669"/>
    <property type="project" value="UniProtKB-SubCell"/>
</dbReference>
<evidence type="ECO:0000256" key="5">
    <source>
        <dbReference type="ARBA" id="ARBA00058118"/>
    </source>
</evidence>
<dbReference type="Proteomes" id="UP000053681">
    <property type="component" value="Unassembled WGS sequence"/>
</dbReference>
<feature type="binding site" evidence="8">
    <location>
        <begin position="9"/>
        <end position="14"/>
    </location>
    <ligand>
        <name>NADP(+)</name>
        <dbReference type="ChEBI" id="CHEBI:58349"/>
    </ligand>
</feature>
<dbReference type="FunFam" id="1.10.3730.10:FF:000001">
    <property type="entry name" value="Pyrroline-5-carboxylate reductase"/>
    <property type="match status" value="1"/>
</dbReference>
<comment type="subcellular location">
    <subcellularLocation>
        <location evidence="6">Cytoplasm</location>
    </subcellularLocation>
</comment>
<evidence type="ECO:0000256" key="3">
    <source>
        <dbReference type="ARBA" id="ARBA00022857"/>
    </source>
</evidence>
<dbReference type="GO" id="GO:0004735">
    <property type="term" value="F:pyrroline-5-carboxylate reductase activity"/>
    <property type="evidence" value="ECO:0007669"/>
    <property type="project" value="UniProtKB-UniRule"/>
</dbReference>
<protein>
    <recommendedName>
        <fullName evidence="6 7">Pyrroline-5-carboxylate reductase</fullName>
        <shortName evidence="6">P5C reductase</shortName>
        <shortName evidence="6">P5CR</shortName>
        <ecNumber evidence="6 7">1.5.1.2</ecNumber>
    </recommendedName>
    <alternativeName>
        <fullName evidence="6">PCA reductase</fullName>
    </alternativeName>
</protein>
<dbReference type="EC" id="1.5.1.2" evidence="6 7"/>
<dbReference type="PIRSF" id="PIRSF000193">
    <property type="entry name" value="Pyrrol-5-carb_rd"/>
    <property type="match status" value="1"/>
</dbReference>
<evidence type="ECO:0000259" key="10">
    <source>
        <dbReference type="Pfam" id="PF03807"/>
    </source>
</evidence>
<dbReference type="PROSITE" id="PS00521">
    <property type="entry name" value="P5CR"/>
    <property type="match status" value="1"/>
</dbReference>
<dbReference type="AlphaFoldDB" id="A0A0V8JIN3"/>
<dbReference type="InterPro" id="IPR028939">
    <property type="entry name" value="P5C_Rdtase_cat_N"/>
</dbReference>
<evidence type="ECO:0000256" key="9">
    <source>
        <dbReference type="RuleBase" id="RU003903"/>
    </source>
</evidence>
<evidence type="ECO:0000256" key="4">
    <source>
        <dbReference type="ARBA" id="ARBA00023002"/>
    </source>
</evidence>
<dbReference type="HAMAP" id="MF_01925">
    <property type="entry name" value="P5C_reductase"/>
    <property type="match status" value="1"/>
</dbReference>
<dbReference type="Gene3D" id="3.40.50.720">
    <property type="entry name" value="NAD(P)-binding Rossmann-like Domain"/>
    <property type="match status" value="1"/>
</dbReference>
<gene>
    <name evidence="6" type="primary">proC</name>
    <name evidence="12" type="ORF">AS180_16965</name>
</gene>
<evidence type="ECO:0000256" key="7">
    <source>
        <dbReference type="NCBIfam" id="TIGR00112"/>
    </source>
</evidence>
<comment type="function">
    <text evidence="5 6">Catalyzes the reduction of 1-pyrroline-5-carboxylate (PCA) to L-proline.</text>
</comment>
<keyword evidence="6" id="KW-0963">Cytoplasm</keyword>
<name>A0A0V8JIN3_9BACI</name>
<feature type="domain" description="Pyrroline-5-carboxylate reductase dimerisation" evidence="11">
    <location>
        <begin position="163"/>
        <end position="263"/>
    </location>
</feature>
<dbReference type="PANTHER" id="PTHR11645">
    <property type="entry name" value="PYRROLINE-5-CARBOXYLATE REDUCTASE"/>
    <property type="match status" value="1"/>
</dbReference>
<keyword evidence="2 6" id="KW-0641">Proline biosynthesis</keyword>
<evidence type="ECO:0000259" key="11">
    <source>
        <dbReference type="Pfam" id="PF14748"/>
    </source>
</evidence>
<dbReference type="RefSeq" id="WP_025907715.1">
    <property type="nucleotide sequence ID" value="NZ_KQ758684.1"/>
</dbReference>
<dbReference type="SUPFAM" id="SSF51735">
    <property type="entry name" value="NAD(P)-binding Rossmann-fold domains"/>
    <property type="match status" value="1"/>
</dbReference>
<evidence type="ECO:0000256" key="1">
    <source>
        <dbReference type="ARBA" id="ARBA00005525"/>
    </source>
</evidence>
<dbReference type="InterPro" id="IPR008927">
    <property type="entry name" value="6-PGluconate_DH-like_C_sf"/>
</dbReference>
<dbReference type="SUPFAM" id="SSF48179">
    <property type="entry name" value="6-phosphogluconate dehydrogenase C-terminal domain-like"/>
    <property type="match status" value="1"/>
</dbReference>
<dbReference type="UniPathway" id="UPA00098">
    <property type="reaction ID" value="UER00361"/>
</dbReference>
<dbReference type="Pfam" id="PF14748">
    <property type="entry name" value="P5CR_dimer"/>
    <property type="match status" value="1"/>
</dbReference>
<reference evidence="12 13" key="1">
    <citation type="submission" date="2015-11" db="EMBL/GenBank/DDBJ databases">
        <title>Bacillus caseinolyticus sp nov.</title>
        <authorList>
            <person name="Dastager S.G."/>
            <person name="Mawlankar R."/>
        </authorList>
    </citation>
    <scope>NUCLEOTIDE SEQUENCE [LARGE SCALE GENOMIC DNA]</scope>
    <source>
        <strain evidence="12 13">SGD-V-76</strain>
    </source>
</reference>
<comment type="catalytic activity">
    <reaction evidence="6">
        <text>L-proline + NAD(+) = (S)-1-pyrroline-5-carboxylate + NADH + 2 H(+)</text>
        <dbReference type="Rhea" id="RHEA:14105"/>
        <dbReference type="ChEBI" id="CHEBI:15378"/>
        <dbReference type="ChEBI" id="CHEBI:17388"/>
        <dbReference type="ChEBI" id="CHEBI:57540"/>
        <dbReference type="ChEBI" id="CHEBI:57945"/>
        <dbReference type="ChEBI" id="CHEBI:60039"/>
        <dbReference type="EC" id="1.5.1.2"/>
    </reaction>
</comment>
<keyword evidence="4 6" id="KW-0560">Oxidoreductase</keyword>
<comment type="pathway">
    <text evidence="6 9">Amino-acid biosynthesis; L-proline biosynthesis; L-proline from L-glutamate 5-semialdehyde: step 1/1.</text>
</comment>
<dbReference type="PANTHER" id="PTHR11645:SF49">
    <property type="entry name" value="PYRROLINE-5-CARBOXYLATE REDUCTASE 1"/>
    <property type="match status" value="1"/>
</dbReference>
<evidence type="ECO:0000313" key="13">
    <source>
        <dbReference type="Proteomes" id="UP000053681"/>
    </source>
</evidence>
<comment type="catalytic activity">
    <reaction evidence="6 9">
        <text>L-proline + NADP(+) = (S)-1-pyrroline-5-carboxylate + NADPH + 2 H(+)</text>
        <dbReference type="Rhea" id="RHEA:14109"/>
        <dbReference type="ChEBI" id="CHEBI:15378"/>
        <dbReference type="ChEBI" id="CHEBI:17388"/>
        <dbReference type="ChEBI" id="CHEBI:57783"/>
        <dbReference type="ChEBI" id="CHEBI:58349"/>
        <dbReference type="ChEBI" id="CHEBI:60039"/>
        <dbReference type="EC" id="1.5.1.2"/>
    </reaction>
</comment>
<keyword evidence="6 9" id="KW-0028">Amino-acid biosynthesis</keyword>
<dbReference type="InterPro" id="IPR036291">
    <property type="entry name" value="NAD(P)-bd_dom_sf"/>
</dbReference>
<dbReference type="Pfam" id="PF03807">
    <property type="entry name" value="F420_oxidored"/>
    <property type="match status" value="1"/>
</dbReference>
<evidence type="ECO:0000313" key="12">
    <source>
        <dbReference type="EMBL" id="KSU86717.1"/>
    </source>
</evidence>
<feature type="domain" description="Pyrroline-5-carboxylate reductase catalytic N-terminal" evidence="10">
    <location>
        <begin position="5"/>
        <end position="100"/>
    </location>
</feature>
<keyword evidence="13" id="KW-1185">Reference proteome</keyword>
<dbReference type="NCBIfam" id="TIGR00112">
    <property type="entry name" value="proC"/>
    <property type="match status" value="1"/>
</dbReference>
<organism evidence="12 13">
    <name type="scientific">Priestia veravalensis</name>
    <dbReference type="NCBI Taxonomy" id="1414648"/>
    <lineage>
        <taxon>Bacteria</taxon>
        <taxon>Bacillati</taxon>
        <taxon>Bacillota</taxon>
        <taxon>Bacilli</taxon>
        <taxon>Bacillales</taxon>
        <taxon>Bacillaceae</taxon>
        <taxon>Priestia</taxon>
    </lineage>
</organism>
<evidence type="ECO:0000256" key="6">
    <source>
        <dbReference type="HAMAP-Rule" id="MF_01925"/>
    </source>
</evidence>
<dbReference type="InterPro" id="IPR053790">
    <property type="entry name" value="P5CR-like_CS"/>
</dbReference>
<accession>A0A0V8JIN3</accession>
<evidence type="ECO:0000256" key="8">
    <source>
        <dbReference type="PIRSR" id="PIRSR000193-1"/>
    </source>
</evidence>
<dbReference type="InterPro" id="IPR000304">
    <property type="entry name" value="Pyrroline-COOH_reductase"/>
</dbReference>
<comment type="similarity">
    <text evidence="1 6 9">Belongs to the pyrroline-5-carboxylate reductase family.</text>
</comment>
<evidence type="ECO:0000256" key="2">
    <source>
        <dbReference type="ARBA" id="ARBA00022650"/>
    </source>
</evidence>
<dbReference type="EMBL" id="LNQP01000069">
    <property type="protein sequence ID" value="KSU86717.1"/>
    <property type="molecule type" value="Genomic_DNA"/>
</dbReference>
<proteinExistence type="inferred from homology"/>
<dbReference type="InterPro" id="IPR029036">
    <property type="entry name" value="P5CR_dimer"/>
</dbReference>
<dbReference type="GO" id="GO:0055129">
    <property type="term" value="P:L-proline biosynthetic process"/>
    <property type="evidence" value="ECO:0007669"/>
    <property type="project" value="UniProtKB-UniRule"/>
</dbReference>
<keyword evidence="3 6" id="KW-0521">NADP</keyword>
<sequence length="276" mass="29823">MTNQKVLFIGAGRMAEAIAAGLIHTNASMNERIVMTNQRDKKRLAELKEKYVVDVTQDWEAEVKNATTIVLAMPPEVHDEVLEKLSKLVTNQFVITVAAGIGPSYLEERLPAHTAVAWIMPNTAATIGESISLYAVGSSLSESHKQALTVILNSIGSSQLCTEDEVRYLTAITGSAPAFVAYFSEALIDSAMSYGVSKELAQKLVVQMMSGSANLIKHAANPSAVRKQVTTPGGATAEGLKVMEQHRFKEMIHRAVDATNSKANGSIKGVKRERLI</sequence>
<feature type="binding site" evidence="8">
    <location>
        <begin position="72"/>
        <end position="75"/>
    </location>
    <ligand>
        <name>NADP(+)</name>
        <dbReference type="ChEBI" id="CHEBI:58349"/>
    </ligand>
</feature>
<dbReference type="Gene3D" id="1.10.3730.10">
    <property type="entry name" value="ProC C-terminal domain-like"/>
    <property type="match status" value="1"/>
</dbReference>
<comment type="caution">
    <text evidence="12">The sequence shown here is derived from an EMBL/GenBank/DDBJ whole genome shotgun (WGS) entry which is preliminary data.</text>
</comment>